<dbReference type="AlphaFoldDB" id="A0A840PJT1"/>
<dbReference type="Gene3D" id="3.30.70.20">
    <property type="match status" value="1"/>
</dbReference>
<evidence type="ECO:0000256" key="10">
    <source>
        <dbReference type="ARBA" id="ARBA00023014"/>
    </source>
</evidence>
<evidence type="ECO:0000256" key="11">
    <source>
        <dbReference type="ARBA" id="ARBA00023291"/>
    </source>
</evidence>
<evidence type="ECO:0000256" key="5">
    <source>
        <dbReference type="ARBA" id="ARBA00022485"/>
    </source>
</evidence>
<keyword evidence="4 12" id="KW-0813">Transport</keyword>
<keyword evidence="11 12" id="KW-0003">3Fe-4S</keyword>
<comment type="cofactor">
    <cofactor evidence="1 12">
        <name>[4Fe-4S] cluster</name>
        <dbReference type="ChEBI" id="CHEBI:49883"/>
    </cofactor>
</comment>
<evidence type="ECO:0000256" key="1">
    <source>
        <dbReference type="ARBA" id="ARBA00001966"/>
    </source>
</evidence>
<keyword evidence="9 12" id="KW-0408">Iron</keyword>
<evidence type="ECO:0000256" key="12">
    <source>
        <dbReference type="RuleBase" id="RU365098"/>
    </source>
</evidence>
<evidence type="ECO:0000256" key="7">
    <source>
        <dbReference type="ARBA" id="ARBA00022737"/>
    </source>
</evidence>
<gene>
    <name evidence="15" type="ORF">HNP84_009552</name>
</gene>
<dbReference type="InterPro" id="IPR000813">
    <property type="entry name" value="7Fe_ferredoxin"/>
</dbReference>
<accession>A0A840PJT1</accession>
<evidence type="ECO:0000313" key="16">
    <source>
        <dbReference type="Proteomes" id="UP000578449"/>
    </source>
</evidence>
<dbReference type="InterPro" id="IPR017896">
    <property type="entry name" value="4Fe4S_Fe-S-bd"/>
</dbReference>
<dbReference type="PANTHER" id="PTHR42859">
    <property type="entry name" value="OXIDOREDUCTASE"/>
    <property type="match status" value="1"/>
</dbReference>
<protein>
    <recommendedName>
        <fullName evidence="3 12">Ferredoxin</fullName>
    </recommendedName>
</protein>
<dbReference type="Pfam" id="PF00037">
    <property type="entry name" value="Fer4"/>
    <property type="match status" value="1"/>
</dbReference>
<dbReference type="GO" id="GO:0051539">
    <property type="term" value="F:4 iron, 4 sulfur cluster binding"/>
    <property type="evidence" value="ECO:0007669"/>
    <property type="project" value="UniProtKB-UniRule"/>
</dbReference>
<keyword evidence="6 12" id="KW-0479">Metal-binding</keyword>
<dbReference type="PANTHER" id="PTHR42859:SF2">
    <property type="entry name" value="FERREDOXIN"/>
    <property type="match status" value="1"/>
</dbReference>
<dbReference type="InterPro" id="IPR054830">
    <property type="entry name" value="FdxA_Actino"/>
</dbReference>
<keyword evidence="10 12" id="KW-0411">Iron-sulfur</keyword>
<evidence type="ECO:0000259" key="14">
    <source>
        <dbReference type="PROSITE" id="PS51379"/>
    </source>
</evidence>
<keyword evidence="8 12" id="KW-0249">Electron transport</keyword>
<feature type="domain" description="4Fe-4S ferredoxin-type" evidence="14">
    <location>
        <begin position="31"/>
        <end position="60"/>
    </location>
</feature>
<sequence>MTFLIGPECVDVMDRSCVRVCPVDCIYEGARKLYINPEECIDCAACEAECPVQAIYFDEDVPEELSWAVADNAAFFTEVLPGRAAPLGSPGGAREVGPVGADTPRVAGLPRAADG</sequence>
<organism evidence="15 16">
    <name type="scientific">Thermocatellispora tengchongensis</name>
    <dbReference type="NCBI Taxonomy" id="1073253"/>
    <lineage>
        <taxon>Bacteria</taxon>
        <taxon>Bacillati</taxon>
        <taxon>Actinomycetota</taxon>
        <taxon>Actinomycetes</taxon>
        <taxon>Streptosporangiales</taxon>
        <taxon>Streptosporangiaceae</taxon>
        <taxon>Thermocatellispora</taxon>
    </lineage>
</organism>
<evidence type="ECO:0000256" key="4">
    <source>
        <dbReference type="ARBA" id="ARBA00022448"/>
    </source>
</evidence>
<comment type="caution">
    <text evidence="15">The sequence shown here is derived from an EMBL/GenBank/DDBJ whole genome shotgun (WGS) entry which is preliminary data.</text>
</comment>
<dbReference type="SUPFAM" id="SSF54862">
    <property type="entry name" value="4Fe-4S ferredoxins"/>
    <property type="match status" value="1"/>
</dbReference>
<keyword evidence="5 12" id="KW-0004">4Fe-4S</keyword>
<evidence type="ECO:0000313" key="15">
    <source>
        <dbReference type="EMBL" id="MBB5139788.1"/>
    </source>
</evidence>
<dbReference type="NCBIfam" id="NF045480">
    <property type="entry name" value="FdxA_Actino"/>
    <property type="match status" value="1"/>
</dbReference>
<evidence type="ECO:0000256" key="8">
    <source>
        <dbReference type="ARBA" id="ARBA00022982"/>
    </source>
</evidence>
<evidence type="ECO:0000256" key="3">
    <source>
        <dbReference type="ARBA" id="ARBA00013529"/>
    </source>
</evidence>
<evidence type="ECO:0000256" key="2">
    <source>
        <dbReference type="ARBA" id="ARBA00003532"/>
    </source>
</evidence>
<dbReference type="PROSITE" id="PS51379">
    <property type="entry name" value="4FE4S_FER_2"/>
    <property type="match status" value="1"/>
</dbReference>
<comment type="function">
    <text evidence="2 12">Ferredoxins are iron-sulfur proteins that transfer electrons in a wide variety of metabolic reactions.</text>
</comment>
<keyword evidence="7" id="KW-0677">Repeat</keyword>
<evidence type="ECO:0000256" key="13">
    <source>
        <dbReference type="SAM" id="MobiDB-lite"/>
    </source>
</evidence>
<evidence type="ECO:0000256" key="9">
    <source>
        <dbReference type="ARBA" id="ARBA00023004"/>
    </source>
</evidence>
<comment type="cofactor">
    <cofactor evidence="12">
        <name>[3Fe-4S] cluster</name>
        <dbReference type="ChEBI" id="CHEBI:21137"/>
    </cofactor>
    <text evidence="12">Binds 1 [3Fe-4S] cluster.</text>
</comment>
<evidence type="ECO:0000256" key="6">
    <source>
        <dbReference type="ARBA" id="ARBA00022723"/>
    </source>
</evidence>
<feature type="region of interest" description="Disordered" evidence="13">
    <location>
        <begin position="87"/>
        <end position="115"/>
    </location>
</feature>
<dbReference type="GO" id="GO:0009055">
    <property type="term" value="F:electron transfer activity"/>
    <property type="evidence" value="ECO:0007669"/>
    <property type="project" value="UniProtKB-UniRule"/>
</dbReference>
<dbReference type="InterPro" id="IPR050294">
    <property type="entry name" value="RnfB_subfamily"/>
</dbReference>
<dbReference type="PROSITE" id="PS00198">
    <property type="entry name" value="4FE4S_FER_1"/>
    <property type="match status" value="1"/>
</dbReference>
<dbReference type="EMBL" id="JACHGN010000033">
    <property type="protein sequence ID" value="MBB5139788.1"/>
    <property type="molecule type" value="Genomic_DNA"/>
</dbReference>
<dbReference type="Proteomes" id="UP000578449">
    <property type="component" value="Unassembled WGS sequence"/>
</dbReference>
<dbReference type="RefSeq" id="WP_185056608.1">
    <property type="nucleotide sequence ID" value="NZ_BAABIX010000041.1"/>
</dbReference>
<name>A0A840PJT1_9ACTN</name>
<dbReference type="InterPro" id="IPR017900">
    <property type="entry name" value="4Fe4S_Fe_S_CS"/>
</dbReference>
<dbReference type="GO" id="GO:0051538">
    <property type="term" value="F:3 iron, 4 sulfur cluster binding"/>
    <property type="evidence" value="ECO:0007669"/>
    <property type="project" value="UniProtKB-UniRule"/>
</dbReference>
<dbReference type="PRINTS" id="PR00354">
    <property type="entry name" value="7FE8SFRDOXIN"/>
</dbReference>
<proteinExistence type="predicted"/>
<reference evidence="15 16" key="1">
    <citation type="submission" date="2020-08" db="EMBL/GenBank/DDBJ databases">
        <title>Genomic Encyclopedia of Type Strains, Phase IV (KMG-IV): sequencing the most valuable type-strain genomes for metagenomic binning, comparative biology and taxonomic classification.</title>
        <authorList>
            <person name="Goeker M."/>
        </authorList>
    </citation>
    <scope>NUCLEOTIDE SEQUENCE [LARGE SCALE GENOMIC DNA]</scope>
    <source>
        <strain evidence="15 16">DSM 45615</strain>
    </source>
</reference>
<dbReference type="GO" id="GO:0046872">
    <property type="term" value="F:metal ion binding"/>
    <property type="evidence" value="ECO:0007669"/>
    <property type="project" value="UniProtKB-UniRule"/>
</dbReference>
<keyword evidence="16" id="KW-1185">Reference proteome</keyword>